<comment type="subcellular location">
    <subcellularLocation>
        <location evidence="1">Secreted</location>
    </subcellularLocation>
</comment>
<gene>
    <name evidence="10" type="ORF">FOC4_g10008562</name>
</gene>
<dbReference type="GO" id="GO:0009986">
    <property type="term" value="C:cell surface"/>
    <property type="evidence" value="ECO:0007669"/>
    <property type="project" value="TreeGrafter"/>
</dbReference>
<organism evidence="10 11">
    <name type="scientific">Fusarium oxysporum f. sp. cubense (strain race 4)</name>
    <name type="common">Panama disease fungus</name>
    <dbReference type="NCBI Taxonomy" id="2502994"/>
    <lineage>
        <taxon>Eukaryota</taxon>
        <taxon>Fungi</taxon>
        <taxon>Dikarya</taxon>
        <taxon>Ascomycota</taxon>
        <taxon>Pezizomycotina</taxon>
        <taxon>Sordariomycetes</taxon>
        <taxon>Hypocreomycetidae</taxon>
        <taxon>Hypocreales</taxon>
        <taxon>Nectriaceae</taxon>
        <taxon>Fusarium</taxon>
        <taxon>Fusarium oxysporum species complex</taxon>
    </lineage>
</organism>
<evidence type="ECO:0000256" key="3">
    <source>
        <dbReference type="ARBA" id="ARBA00022525"/>
    </source>
</evidence>
<dbReference type="SUPFAM" id="SSF51445">
    <property type="entry name" value="(Trans)glycosidases"/>
    <property type="match status" value="1"/>
</dbReference>
<keyword evidence="3" id="KW-0964">Secreted</keyword>
<dbReference type="Proteomes" id="UP000016929">
    <property type="component" value="Unassembled WGS sequence"/>
</dbReference>
<dbReference type="GO" id="GO:0005576">
    <property type="term" value="C:extracellular region"/>
    <property type="evidence" value="ECO:0007669"/>
    <property type="project" value="UniProtKB-SubCell"/>
</dbReference>
<dbReference type="InterPro" id="IPR050386">
    <property type="entry name" value="Glycosyl_hydrolase_5"/>
</dbReference>
<protein>
    <submittedName>
        <fullName evidence="10">Glucan endo-1,6-beta-glucosidase B</fullName>
    </submittedName>
</protein>
<keyword evidence="4" id="KW-0732">Signal</keyword>
<evidence type="ECO:0000313" key="10">
    <source>
        <dbReference type="EMBL" id="EMT70118.1"/>
    </source>
</evidence>
<keyword evidence="8" id="KW-0326">Glycosidase</keyword>
<evidence type="ECO:0000256" key="5">
    <source>
        <dbReference type="ARBA" id="ARBA00022801"/>
    </source>
</evidence>
<dbReference type="GO" id="GO:0004338">
    <property type="term" value="F:glucan exo-1,3-beta-glucosidase activity"/>
    <property type="evidence" value="ECO:0007669"/>
    <property type="project" value="TreeGrafter"/>
</dbReference>
<reference evidence="11" key="1">
    <citation type="submission" date="2012-09" db="EMBL/GenBank/DDBJ databases">
        <title>Genome sequencing and comparative transcriptomics of race 1 and race 4 of banana pathogen: Fusarium oxysporum f. sp. cubense.</title>
        <authorList>
            <person name="Fang X."/>
            <person name="Huang J."/>
        </authorList>
    </citation>
    <scope>NUCLEOTIDE SEQUENCE [LARGE SCALE GENOMIC DNA]</scope>
    <source>
        <strain evidence="11">race 4</strain>
    </source>
</reference>
<evidence type="ECO:0000256" key="2">
    <source>
        <dbReference type="ARBA" id="ARBA00005641"/>
    </source>
</evidence>
<dbReference type="AlphaFoldDB" id="N1RTY6"/>
<dbReference type="OrthoDB" id="1887033at2759"/>
<dbReference type="HOGENOM" id="CLU_004624_7_0_1"/>
<dbReference type="PANTHER" id="PTHR31297:SF39">
    <property type="entry name" value="GLUCAN ENDO-1,6-BETA-GLUCOSIDASE B"/>
    <property type="match status" value="1"/>
</dbReference>
<dbReference type="InterPro" id="IPR017853">
    <property type="entry name" value="GH"/>
</dbReference>
<dbReference type="STRING" id="1229665.N1RTY6"/>
<evidence type="ECO:0000256" key="4">
    <source>
        <dbReference type="ARBA" id="ARBA00022729"/>
    </source>
</evidence>
<dbReference type="Gene3D" id="3.20.20.80">
    <property type="entry name" value="Glycosidases"/>
    <property type="match status" value="1"/>
</dbReference>
<keyword evidence="7" id="KW-0119">Carbohydrate metabolism</keyword>
<dbReference type="PANTHER" id="PTHR31297">
    <property type="entry name" value="GLUCAN ENDO-1,6-BETA-GLUCOSIDASE B"/>
    <property type="match status" value="1"/>
</dbReference>
<dbReference type="EMBL" id="KB726324">
    <property type="protein sequence ID" value="EMT70118.1"/>
    <property type="molecule type" value="Genomic_DNA"/>
</dbReference>
<keyword evidence="6" id="KW-0325">Glycoprotein</keyword>
<evidence type="ECO:0000256" key="6">
    <source>
        <dbReference type="ARBA" id="ARBA00023180"/>
    </source>
</evidence>
<keyword evidence="9" id="KW-0624">Polysaccharide degradation</keyword>
<evidence type="ECO:0000313" key="11">
    <source>
        <dbReference type="Proteomes" id="UP000016929"/>
    </source>
</evidence>
<evidence type="ECO:0000256" key="8">
    <source>
        <dbReference type="ARBA" id="ARBA00023295"/>
    </source>
</evidence>
<keyword evidence="11" id="KW-1185">Reference proteome</keyword>
<reference evidence="11" key="2">
    <citation type="journal article" date="2014" name="PLoS ONE">
        <title>Genome and Transcriptome Analysis of the Fungal Pathogen Fusarium oxysporum f. sp. cubense Causing Banana Vascular Wilt Disease.</title>
        <authorList>
            <person name="Guo L."/>
            <person name="Han L."/>
            <person name="Yang L."/>
            <person name="Zeng H."/>
            <person name="Fan D."/>
            <person name="Zhu Y."/>
            <person name="Feng Y."/>
            <person name="Wang G."/>
            <person name="Peng C."/>
            <person name="Jiang X."/>
            <person name="Zhou D."/>
            <person name="Ni P."/>
            <person name="Liang C."/>
            <person name="Liu L."/>
            <person name="Wang J."/>
            <person name="Mao C."/>
            <person name="Fang X."/>
            <person name="Peng M."/>
            <person name="Huang J."/>
        </authorList>
    </citation>
    <scope>NUCLEOTIDE SEQUENCE [LARGE SCALE GENOMIC DNA]</scope>
    <source>
        <strain evidence="11">race 4</strain>
    </source>
</reference>
<keyword evidence="5" id="KW-0378">Hydrolase</keyword>
<name>N1RTY6_FUSC4</name>
<evidence type="ECO:0000256" key="1">
    <source>
        <dbReference type="ARBA" id="ARBA00004613"/>
    </source>
</evidence>
<evidence type="ECO:0000256" key="7">
    <source>
        <dbReference type="ARBA" id="ARBA00023277"/>
    </source>
</evidence>
<comment type="similarity">
    <text evidence="2">Belongs to the glycosyl hydrolase 5 (cellulase A) family.</text>
</comment>
<evidence type="ECO:0000256" key="9">
    <source>
        <dbReference type="ARBA" id="ARBA00023326"/>
    </source>
</evidence>
<dbReference type="GO" id="GO:0009251">
    <property type="term" value="P:glucan catabolic process"/>
    <property type="evidence" value="ECO:0007669"/>
    <property type="project" value="TreeGrafter"/>
</dbReference>
<sequence>MATWVVKGLRRNVPTKERNAPEFLLNPDPTNQLTGTATEHQMIVFEIRTSAFITAAAVLTTSVNAWLPNTEPHALNERDNETFVYPLRTEPNNKRWLPATKKIRGVNLGSLFIYEPWIDSQEWANTGCEGEKSDFDCVMNKGQDITDKNFQAHWKRWINQTDLDEMLSYGLNTIRVPLGYWLKEDLVDDSEHFPKRSRLLHHSLNKFIAYANCKNSLHGVPGAQESNQPFTGQYAPTVGFYSDYNYGRAIEWLEWMTDIIHTKKEYRNVGMLGLVNEPLNWDKAVDSLRKTYYPKACSAIRKVEDKLKVTSNNRLHIHMMGSLWGSGKPTEFLRDTSFTAFDDHRYLKWDTSVEASHGAYIKKSCSDDRNTDGPTIVGEWSLAVPDDVEKTDAWNPQTQKEFYTKWFSAQVHAYEENTLGWVFWTWEASLGDDYRWSYRDAARAGVIPKDLDSLPSVC</sequence>
<accession>N1RTY6</accession>
<proteinExistence type="inferred from homology"/>